<keyword evidence="8" id="KW-0614">Plasmid</keyword>
<evidence type="ECO:0000313" key="9">
    <source>
        <dbReference type="Proteomes" id="UP000680679"/>
    </source>
</evidence>
<evidence type="ECO:0000256" key="2">
    <source>
        <dbReference type="ARBA" id="ARBA00022801"/>
    </source>
</evidence>
<dbReference type="InterPro" id="IPR054712">
    <property type="entry name" value="Cas3-like_dom"/>
</dbReference>
<evidence type="ECO:0000313" key="8">
    <source>
        <dbReference type="EMBL" id="BCU08479.1"/>
    </source>
</evidence>
<evidence type="ECO:0000259" key="7">
    <source>
        <dbReference type="Pfam" id="PF22590"/>
    </source>
</evidence>
<dbReference type="InterPro" id="IPR048823">
    <property type="entry name" value="Cas3_I-F_Cas2"/>
</dbReference>
<keyword evidence="4" id="KW-0067">ATP-binding</keyword>
<organism evidence="8 9">
    <name type="scientific">Allochromatium tepidum</name>
    <dbReference type="NCBI Taxonomy" id="553982"/>
    <lineage>
        <taxon>Bacteria</taxon>
        <taxon>Pseudomonadati</taxon>
        <taxon>Pseudomonadota</taxon>
        <taxon>Gammaproteobacteria</taxon>
        <taxon>Chromatiales</taxon>
        <taxon>Chromatiaceae</taxon>
        <taxon>Allochromatium</taxon>
    </lineage>
</organism>
<dbReference type="Gene3D" id="3.40.50.300">
    <property type="entry name" value="P-loop containing nucleotide triphosphate hydrolases"/>
    <property type="match status" value="1"/>
</dbReference>
<name>A0ABN6GFQ4_9GAMM</name>
<keyword evidence="1" id="KW-0547">Nucleotide-binding</keyword>
<accession>A0ABN6GFQ4</accession>
<dbReference type="SUPFAM" id="SSF52540">
    <property type="entry name" value="P-loop containing nucleoside triphosphate hydrolases"/>
    <property type="match status" value="1"/>
</dbReference>
<sequence>MYITLISACEKRALKRTRAVLDSYALRIGDRAWQTLITLEGLQEMRALLRRTATRQTAVACYRHYGNRNAKLLWVVGSRRPFGPTGHYPAGTQTRRRRETPLWIRASCLLAQAGGLGHDWGKSGDIFANKLAAAVKPSSKAAKAAPVRDAVRHEWISMGLLQKLHQGQDLEAAWAALQSHTRLCEVPLPYRMRDGQEALHYIVGTHHKLFGPIDAPNFKPNSDQHVREKLGKTVNPVAALPEPLINEARKLMGRLNTLVGPEASPDFWRGLSTFSRVALILADHEVSSREGPTPSAKNAPYAMQPAVWANTDSVNGQIVYKQPLGWHLHEVSRVAADRAYQIATLRLPGLSGETVERILSPSHPDGPFAWQNPAREAARQLAERDPVLVLNIAATGSGKTKMNLQMACALNPRSRVAIALNLRTLTLQTGAALRAFGIGDDEMAVVIGDQVTKKLHDWQMTTTFDVPDDDDPNATPDYEYVSIGGEVELPSWMDHVLKKRPRWRSVLSAPVLVSTIDFLINAGEPGRQGNHVAALLRLIDSDLILDEIDSYDPEPLVAVLRLIQMAGLCRRNVICSSATLAAPVAHAIQKAFMSGLKMRAALEQREINPVILLVNDQVPPMTVTLAPSQDFHSIYKDYTQRLVDALPKRVCRWAYLQRIANRSLDSWLTGILHAVERLHHEHSWVFKGSGKRVSFGLVRIANISTAIRVADFLSNRLPHARIACYHSQEIIVQRFHKERRLDWLLTRKPDLGNKRIEDDVEINQIIDLAAENDVPFIVVATPVEEVGRDHDFDWGILEPSSTHALIQPGGRINRHRNQPVQQPNIAILQFNARYAKKETVVFCKPGLQKKSNDYTSLDLAELLDWDNLKSLDSRIRFGGNHVMAQCDDKLLMEQLKNPLSVICSEGGYSGSWMTEGFYRKYSLRPSDQFLEDWQMQVNSDGHESFYWYKVTREGKKDMTRRDIDTIPRKHNDWLVLSPIEMKMMCDEVGISPDDGLSFKVRMKDITQKPKWHQSFGFLSET</sequence>
<keyword evidence="3" id="KW-0347">Helicase</keyword>
<dbReference type="InterPro" id="IPR027417">
    <property type="entry name" value="P-loop_NTPase"/>
</dbReference>
<geneLocation type="plasmid" evidence="8 9">
    <name>pAt1</name>
</geneLocation>
<proteinExistence type="predicted"/>
<evidence type="ECO:0000256" key="1">
    <source>
        <dbReference type="ARBA" id="ARBA00022741"/>
    </source>
</evidence>
<feature type="domain" description="CRISPR-associated nuclease/helicase Cas3" evidence="7">
    <location>
        <begin position="694"/>
        <end position="817"/>
    </location>
</feature>
<evidence type="ECO:0000256" key="3">
    <source>
        <dbReference type="ARBA" id="ARBA00022806"/>
    </source>
</evidence>
<evidence type="ECO:0000256" key="5">
    <source>
        <dbReference type="ARBA" id="ARBA00023118"/>
    </source>
</evidence>
<evidence type="ECO:0000259" key="6">
    <source>
        <dbReference type="Pfam" id="PF21384"/>
    </source>
</evidence>
<dbReference type="EMBL" id="AP024564">
    <property type="protein sequence ID" value="BCU08479.1"/>
    <property type="molecule type" value="Genomic_DNA"/>
</dbReference>
<protein>
    <submittedName>
        <fullName evidence="8">Type I-F CRISPR-associated helicase Cas3</fullName>
    </submittedName>
</protein>
<gene>
    <name evidence="8" type="ORF">Atep_31560</name>
</gene>
<dbReference type="Pfam" id="PF22590">
    <property type="entry name" value="Cas3-like_C_2"/>
    <property type="match status" value="1"/>
</dbReference>
<keyword evidence="2" id="KW-0378">Hydrolase</keyword>
<dbReference type="RefSeq" id="WP_213382055.1">
    <property type="nucleotide sequence ID" value="NZ_AP024564.1"/>
</dbReference>
<dbReference type="Pfam" id="PF21384">
    <property type="entry name" value="Cas3_I-F_Cas2"/>
    <property type="match status" value="1"/>
</dbReference>
<evidence type="ECO:0000256" key="4">
    <source>
        <dbReference type="ARBA" id="ARBA00022840"/>
    </source>
</evidence>
<feature type="domain" description="CRISPR-associated nuclease/helicase Cas3 I-F/YPEST Cas2" evidence="6">
    <location>
        <begin position="1"/>
        <end position="78"/>
    </location>
</feature>
<dbReference type="Proteomes" id="UP000680679">
    <property type="component" value="Plasmid pAt1"/>
</dbReference>
<reference evidence="8 9" key="1">
    <citation type="submission" date="2021-04" db="EMBL/GenBank/DDBJ databases">
        <title>Complete genome sequencing of Allochromatium tepidum strain NZ.</title>
        <authorList>
            <person name="Tsukatani Y."/>
            <person name="Mori H."/>
        </authorList>
    </citation>
    <scope>NUCLEOTIDE SEQUENCE [LARGE SCALE GENOMIC DNA]</scope>
    <source>
        <strain evidence="8 9">NZ</strain>
        <plasmid evidence="8 9">pAt1</plasmid>
    </source>
</reference>
<keyword evidence="9" id="KW-1185">Reference proteome</keyword>
<keyword evidence="5" id="KW-0051">Antiviral defense</keyword>